<dbReference type="EMBL" id="JRRC01331722">
    <property type="protein sequence ID" value="KHG03172.1"/>
    <property type="molecule type" value="Genomic_DNA"/>
</dbReference>
<accession>A0A0B0MNH8</accession>
<protein>
    <submittedName>
        <fullName evidence="2">Mitochondrial outer membrane iml2</fullName>
    </submittedName>
</protein>
<dbReference type="AlphaFoldDB" id="A0A0B0MNH8"/>
<dbReference type="EMBL" id="JRRC01375182">
    <property type="protein sequence ID" value="KHG03668.1"/>
    <property type="molecule type" value="Genomic_DNA"/>
</dbReference>
<name>A0A0B0MNH8_GOSAR</name>
<comment type="caution">
    <text evidence="2">The sequence shown here is derived from an EMBL/GenBank/DDBJ whole genome shotgun (WGS) entry which is preliminary data.</text>
</comment>
<proteinExistence type="predicted"/>
<reference evidence="3" key="2">
    <citation type="submission" date="2014-09" db="EMBL/GenBank/DDBJ databases">
        <authorList>
            <person name="Mudge J."/>
            <person name="Ramaraj T."/>
            <person name="Lindquist I.E."/>
            <person name="Bharti A.K."/>
            <person name="Sundararajan A."/>
            <person name="Cameron C.T."/>
            <person name="Woodward J.E."/>
            <person name="May G.D."/>
            <person name="Brubaker C."/>
            <person name="Broadhvest J."/>
            <person name="Wilkins T.A."/>
        </authorList>
    </citation>
    <scope>NUCLEOTIDE SEQUENCE</scope>
    <source>
        <strain evidence="3">cv. AKA8401</strain>
    </source>
</reference>
<keyword evidence="3" id="KW-1185">Reference proteome</keyword>
<evidence type="ECO:0000313" key="3">
    <source>
        <dbReference type="Proteomes" id="UP000032142"/>
    </source>
</evidence>
<gene>
    <name evidence="1" type="ORF">F383_26702</name>
    <name evidence="2" type="ORF">F383_28209</name>
</gene>
<sequence>MVSILWCSLAKWTINTNPQGSLIQITVIRQEIVEQSPGMYFNFCWYAYSP</sequence>
<organism evidence="2 3">
    <name type="scientific">Gossypium arboreum</name>
    <name type="common">Tree cotton</name>
    <name type="synonym">Gossypium nanking</name>
    <dbReference type="NCBI Taxonomy" id="29729"/>
    <lineage>
        <taxon>Eukaryota</taxon>
        <taxon>Viridiplantae</taxon>
        <taxon>Streptophyta</taxon>
        <taxon>Embryophyta</taxon>
        <taxon>Tracheophyta</taxon>
        <taxon>Spermatophyta</taxon>
        <taxon>Magnoliopsida</taxon>
        <taxon>eudicotyledons</taxon>
        <taxon>Gunneridae</taxon>
        <taxon>Pentapetalae</taxon>
        <taxon>rosids</taxon>
        <taxon>malvids</taxon>
        <taxon>Malvales</taxon>
        <taxon>Malvaceae</taxon>
        <taxon>Malvoideae</taxon>
        <taxon>Gossypium</taxon>
    </lineage>
</organism>
<evidence type="ECO:0000313" key="1">
    <source>
        <dbReference type="EMBL" id="KHG03172.1"/>
    </source>
</evidence>
<evidence type="ECO:0000313" key="2">
    <source>
        <dbReference type="EMBL" id="KHG03668.1"/>
    </source>
</evidence>
<dbReference type="Proteomes" id="UP000032142">
    <property type="component" value="Unassembled WGS sequence"/>
</dbReference>
<reference evidence="2" key="1">
    <citation type="submission" date="2014-09" db="EMBL/GenBank/DDBJ databases">
        <title>G. arboreum L. cv. AKA8401 A2 genome assembly version 1.0.</title>
        <authorList>
            <person name="Mudge J."/>
            <person name="Ramaraj T."/>
            <person name="Lindquist I.E."/>
            <person name="Bharti A.K."/>
            <person name="Sundararajan A."/>
            <person name="Cameron C.T."/>
            <person name="Woodward J.E."/>
            <person name="May G.D."/>
            <person name="Brubaker C."/>
            <person name="Broadhvest J."/>
            <person name="Wilkins T.A."/>
        </authorList>
    </citation>
    <scope>NUCLEOTIDE SEQUENCE</scope>
</reference>